<name>A0A0F9M982_9ZZZZ</name>
<accession>A0A0F9M982</accession>
<organism evidence="2">
    <name type="scientific">marine sediment metagenome</name>
    <dbReference type="NCBI Taxonomy" id="412755"/>
    <lineage>
        <taxon>unclassified sequences</taxon>
        <taxon>metagenomes</taxon>
        <taxon>ecological metagenomes</taxon>
    </lineage>
</organism>
<protein>
    <recommendedName>
        <fullName evidence="3">Large polyvalent protein associated domain-containing protein</fullName>
    </recommendedName>
</protein>
<dbReference type="AlphaFoldDB" id="A0A0F9M982"/>
<evidence type="ECO:0000313" key="2">
    <source>
        <dbReference type="EMBL" id="KKM65692.1"/>
    </source>
</evidence>
<gene>
    <name evidence="2" type="ORF">LCGC14_1488720</name>
</gene>
<reference evidence="2" key="1">
    <citation type="journal article" date="2015" name="Nature">
        <title>Complex archaea that bridge the gap between prokaryotes and eukaryotes.</title>
        <authorList>
            <person name="Spang A."/>
            <person name="Saw J.H."/>
            <person name="Jorgensen S.L."/>
            <person name="Zaremba-Niedzwiedzka K."/>
            <person name="Martijn J."/>
            <person name="Lind A.E."/>
            <person name="van Eijk R."/>
            <person name="Schleper C."/>
            <person name="Guy L."/>
            <person name="Ettema T.J."/>
        </authorList>
    </citation>
    <scope>NUCLEOTIDE SEQUENCE</scope>
</reference>
<feature type="coiled-coil region" evidence="1">
    <location>
        <begin position="977"/>
        <end position="1031"/>
    </location>
</feature>
<keyword evidence="1" id="KW-0175">Coiled coil</keyword>
<feature type="coiled-coil region" evidence="1">
    <location>
        <begin position="447"/>
        <end position="514"/>
    </location>
</feature>
<feature type="non-terminal residue" evidence="2">
    <location>
        <position position="1"/>
    </location>
</feature>
<feature type="coiled-coil region" evidence="1">
    <location>
        <begin position="386"/>
        <end position="420"/>
    </location>
</feature>
<evidence type="ECO:0008006" key="3">
    <source>
        <dbReference type="Google" id="ProtNLM"/>
    </source>
</evidence>
<sequence>AKTVQQIEIAKRRPINVNDIVEESSALRDPSRGKVQQQTEVLVAKHSTALNAFDKLVRDSTGNWVVPGLRRLDPNDARPAYVESVIAFGGNRFDLTPAQQRAIDSIAADGGIYGALRTESEAFGIERELTTLAEGQRFNHRKVVEDKSRERVGTIGGRTLKRIKEFDRQFADPDVAIDKGIVYDHPLQAVEEFSEDILTDASNVHIIEMLKSTLGQTPQDRITKDLGGTLNALRRKVFGRRRTLQARTGTAKARAAEEKRLEREFREAANRLLVRDEALKILEDEAPDIAALGDLIRGAREAARDGRTLSRKLGAVGELLHSKKRSLSGAERKVLTRAEALAKQAEAFEKVLDDFPSTEGLLRTDAALPGEVAVSQRGSRTRRVAQRKILRQMQKIEREMDSITREAEGLDRRVESLLEQQDVLGTDDAVVRAAFDESLKDITASVKLNMKLRATELEVRAARLEEARGARRVTAGATRTQEQLDRVRATKAEIDALDADIKKVRAERDKIVAEAAVVPEGRRKLQGQVAPSLINVDFPEADVRTIQRWMDQGKIPDTQLGRITGKIRAANRFMVPLRATADLSSTFNQLAGFFVSNPVRFVKNFGRALRDGVNFRDYDAYLAENAQDAAAHGVAILGRGQRATSDFEFDNWFTRVPVLKQVLGPAQRHFQAFTTRMRVDVFNDLVGANAARGNTLDNLAKDELGKGLNRMSGIATSRAGDAETLLEFAPNFMRSGLETVWAGFTNGDIDGQIARQYMRNLTVFAVATAGTYAVATGRDPKEVLQPLNTSALARGEIRLNPNFLTIRVPGIDQDVSLMGRFDSLARLVVLAGDVGRGVISEQSVAPLVEGIDFLARSKGSPVLSTAWNLVTGTTFTGEDPLSPSGLASELLPFSFSSFVGDSEAGFPVAIGGALVNSLGAKSNPITPFEQLQAAAQSVFNKPLDTLTGQERDELEAAFPTIASRFRTQNERFARSGDEKAKARIENDEIDADRQEEERNLVLTLQSGEISNRQFSERLDELQRDSAILKQKVFAVLDVDFLGPRSAPGKALEAWYRTYDNAKVGGTDIIDFELRDELEASLFTRIDTGEFGDPATARRFIEERGRPAHDDPAVQRYFLAKDVLSKSTYYTLRDAIFDRFGRAATAIDPAIDSYGKLVLAVDIAGRTGDTARARRLGRVLNRINSETTRQRDRLIRQQPQLAEALVVTGRRSPTSPAVRSVLRRLR</sequence>
<evidence type="ECO:0000256" key="1">
    <source>
        <dbReference type="SAM" id="Coils"/>
    </source>
</evidence>
<proteinExistence type="predicted"/>
<comment type="caution">
    <text evidence="2">The sequence shown here is derived from an EMBL/GenBank/DDBJ whole genome shotgun (WGS) entry which is preliminary data.</text>
</comment>
<dbReference type="EMBL" id="LAZR01010682">
    <property type="protein sequence ID" value="KKM65692.1"/>
    <property type="molecule type" value="Genomic_DNA"/>
</dbReference>